<feature type="transmembrane region" description="Helical" evidence="9">
    <location>
        <begin position="122"/>
        <end position="140"/>
    </location>
</feature>
<keyword evidence="5" id="KW-0479">Metal-binding</keyword>
<feature type="domain" description="LITAF" evidence="10">
    <location>
        <begin position="80"/>
        <end position="164"/>
    </location>
</feature>
<dbReference type="InterPro" id="IPR006629">
    <property type="entry name" value="LITAF"/>
</dbReference>
<evidence type="ECO:0000256" key="2">
    <source>
        <dbReference type="ARBA" id="ARBA00004481"/>
    </source>
</evidence>
<evidence type="ECO:0000256" key="8">
    <source>
        <dbReference type="SAM" id="MobiDB-lite"/>
    </source>
</evidence>
<feature type="compositionally biased region" description="Low complexity" evidence="8">
    <location>
        <begin position="26"/>
        <end position="40"/>
    </location>
</feature>
<dbReference type="GO" id="GO:0005765">
    <property type="term" value="C:lysosomal membrane"/>
    <property type="evidence" value="ECO:0007669"/>
    <property type="project" value="UniProtKB-SubCell"/>
</dbReference>
<organism evidence="11 12">
    <name type="scientific">Helicoverpa armigera</name>
    <name type="common">Cotton bollworm</name>
    <name type="synonym">Heliothis armigera</name>
    <dbReference type="NCBI Taxonomy" id="29058"/>
    <lineage>
        <taxon>Eukaryota</taxon>
        <taxon>Metazoa</taxon>
        <taxon>Ecdysozoa</taxon>
        <taxon>Arthropoda</taxon>
        <taxon>Hexapoda</taxon>
        <taxon>Insecta</taxon>
        <taxon>Pterygota</taxon>
        <taxon>Neoptera</taxon>
        <taxon>Endopterygota</taxon>
        <taxon>Lepidoptera</taxon>
        <taxon>Glossata</taxon>
        <taxon>Ditrysia</taxon>
        <taxon>Noctuoidea</taxon>
        <taxon>Noctuidae</taxon>
        <taxon>Heliothinae</taxon>
        <taxon>Helicoverpa</taxon>
    </lineage>
</organism>
<evidence type="ECO:0000259" key="10">
    <source>
        <dbReference type="PROSITE" id="PS51837"/>
    </source>
</evidence>
<evidence type="ECO:0000256" key="9">
    <source>
        <dbReference type="SAM" id="Phobius"/>
    </source>
</evidence>
<dbReference type="OrthoDB" id="5599753at2759"/>
<reference evidence="11 12" key="1">
    <citation type="journal article" date="2017" name="BMC Biol.">
        <title>Genomic innovations, transcriptional plasticity and gene loss underlying the evolution and divergence of two highly polyphagous and invasive Helicoverpa pest species.</title>
        <authorList>
            <person name="Pearce S.L."/>
            <person name="Clarke D.F."/>
            <person name="East P.D."/>
            <person name="Elfekih S."/>
            <person name="Gordon K.H."/>
            <person name="Jermiin L.S."/>
            <person name="McGaughran A."/>
            <person name="Oakeshott J.G."/>
            <person name="Papanikolaou A."/>
            <person name="Perera O.P."/>
            <person name="Rane R.V."/>
            <person name="Richards S."/>
            <person name="Tay W.T."/>
            <person name="Walsh T.K."/>
            <person name="Anderson A."/>
            <person name="Anderson C.J."/>
            <person name="Asgari S."/>
            <person name="Board P.G."/>
            <person name="Bretschneider A."/>
            <person name="Campbell P.M."/>
            <person name="Chertemps T."/>
            <person name="Christeller J.T."/>
            <person name="Coppin C.W."/>
            <person name="Downes S.J."/>
            <person name="Duan G."/>
            <person name="Farnsworth C.A."/>
            <person name="Good R.T."/>
            <person name="Han L.B."/>
            <person name="Han Y.C."/>
            <person name="Hatje K."/>
            <person name="Horne I."/>
            <person name="Huang Y.P."/>
            <person name="Hughes D.S."/>
            <person name="Jacquin-Joly E."/>
            <person name="James W."/>
            <person name="Jhangiani S."/>
            <person name="Kollmar M."/>
            <person name="Kuwar S.S."/>
            <person name="Li S."/>
            <person name="Liu N.Y."/>
            <person name="Maibeche M.T."/>
            <person name="Miller J.R."/>
            <person name="Montagne N."/>
            <person name="Perry T."/>
            <person name="Qu J."/>
            <person name="Song S.V."/>
            <person name="Sutton G.G."/>
            <person name="Vogel H."/>
            <person name="Walenz B.P."/>
            <person name="Xu W."/>
            <person name="Zhang H.J."/>
            <person name="Zou Z."/>
            <person name="Batterham P."/>
            <person name="Edwards O.R."/>
            <person name="Feyereisen R."/>
            <person name="Gibbs R.A."/>
            <person name="Heckel D.G."/>
            <person name="McGrath A."/>
            <person name="Robin C."/>
            <person name="Scherer S.E."/>
            <person name="Worley K.C."/>
            <person name="Wu Y.D."/>
        </authorList>
    </citation>
    <scope>NUCLEOTIDE SEQUENCE [LARGE SCALE GENOMIC DNA]</scope>
    <source>
        <strain evidence="11">Harm_GR_Male_#8</strain>
        <tissue evidence="11">Whole organism</tissue>
    </source>
</reference>
<evidence type="ECO:0000256" key="5">
    <source>
        <dbReference type="ARBA" id="ARBA00022723"/>
    </source>
</evidence>
<keyword evidence="9" id="KW-1133">Transmembrane helix</keyword>
<accession>A0A2W1BW29</accession>
<evidence type="ECO:0000313" key="11">
    <source>
        <dbReference type="EMBL" id="PZC77855.1"/>
    </source>
</evidence>
<evidence type="ECO:0000256" key="4">
    <source>
        <dbReference type="ARBA" id="ARBA00005975"/>
    </source>
</evidence>
<feature type="compositionally biased region" description="Acidic residues" evidence="8">
    <location>
        <begin position="1"/>
        <end position="10"/>
    </location>
</feature>
<evidence type="ECO:0000313" key="12">
    <source>
        <dbReference type="Proteomes" id="UP000249218"/>
    </source>
</evidence>
<dbReference type="PANTHER" id="PTHR23292:SF14">
    <property type="entry name" value="FI16615P1-RELATED"/>
    <property type="match status" value="1"/>
</dbReference>
<keyword evidence="9" id="KW-0812">Transmembrane</keyword>
<proteinExistence type="inferred from homology"/>
<keyword evidence="7 9" id="KW-0472">Membrane</keyword>
<dbReference type="SMART" id="SM00714">
    <property type="entry name" value="LITAF"/>
    <property type="match status" value="1"/>
</dbReference>
<evidence type="ECO:0000256" key="7">
    <source>
        <dbReference type="ARBA" id="ARBA00023136"/>
    </source>
</evidence>
<evidence type="ECO:0000256" key="6">
    <source>
        <dbReference type="ARBA" id="ARBA00022833"/>
    </source>
</evidence>
<protein>
    <recommendedName>
        <fullName evidence="10">LITAF domain-containing protein</fullName>
    </recommendedName>
</protein>
<dbReference type="PROSITE" id="PS51837">
    <property type="entry name" value="LITAF"/>
    <property type="match status" value="1"/>
</dbReference>
<comment type="subcellular location">
    <subcellularLocation>
        <location evidence="2">Endosome membrane</location>
        <topology evidence="2">Peripheral membrane protein</topology>
    </subcellularLocation>
    <subcellularLocation>
        <location evidence="1">Late endosome membrane</location>
    </subcellularLocation>
    <subcellularLocation>
        <location evidence="3">Lysosome membrane</location>
        <topology evidence="3">Peripheral membrane protein</topology>
        <orientation evidence="3">Cytoplasmic side</orientation>
    </subcellularLocation>
</comment>
<dbReference type="Proteomes" id="UP000249218">
    <property type="component" value="Unassembled WGS sequence"/>
</dbReference>
<dbReference type="AlphaFoldDB" id="A0A2W1BW29"/>
<dbReference type="Pfam" id="PF10601">
    <property type="entry name" value="zf-LITAF-like"/>
    <property type="match status" value="1"/>
</dbReference>
<evidence type="ECO:0000256" key="3">
    <source>
        <dbReference type="ARBA" id="ARBA00004630"/>
    </source>
</evidence>
<feature type="region of interest" description="Disordered" evidence="8">
    <location>
        <begin position="1"/>
        <end position="40"/>
    </location>
</feature>
<comment type="similarity">
    <text evidence="4">Belongs to the CDIP1/LITAF family.</text>
</comment>
<keyword evidence="6" id="KW-0862">Zinc</keyword>
<gene>
    <name evidence="11" type="primary">HaOG202966</name>
    <name evidence="11" type="ORF">B5X24_HaOG202966</name>
</gene>
<dbReference type="GO" id="GO:0008270">
    <property type="term" value="F:zinc ion binding"/>
    <property type="evidence" value="ECO:0007669"/>
    <property type="project" value="TreeGrafter"/>
</dbReference>
<dbReference type="EMBL" id="KZ149918">
    <property type="protein sequence ID" value="PZC77855.1"/>
    <property type="molecule type" value="Genomic_DNA"/>
</dbReference>
<sequence length="165" mass="17686">MSDSSDYEDHDDPKGQGQPPPYSESATDAPPTERAATTTTMHTSTSTAFGVGAAVTVVTAQPTYPAYPTAVVYQGNMNYVPAGVNAGQGPFIGPKESPMTCPSCQQRITTKVEYKSTMGTHICALMFCMVGFIPCMIIPYCVKSCRNADHYCPECNAFLGTYIRA</sequence>
<evidence type="ECO:0000256" key="1">
    <source>
        <dbReference type="ARBA" id="ARBA00004414"/>
    </source>
</evidence>
<dbReference type="InterPro" id="IPR037519">
    <property type="entry name" value="LITAF_fam"/>
</dbReference>
<dbReference type="PANTHER" id="PTHR23292">
    <property type="entry name" value="LIPOPOLYSACCHARIDE-INDUCED TUMOR NECROSIS FACTOR-ALPHA FACTOR"/>
    <property type="match status" value="1"/>
</dbReference>
<keyword evidence="12" id="KW-1185">Reference proteome</keyword>
<name>A0A2W1BW29_HELAM</name>
<dbReference type="GO" id="GO:0031902">
    <property type="term" value="C:late endosome membrane"/>
    <property type="evidence" value="ECO:0007669"/>
    <property type="project" value="UniProtKB-SubCell"/>
</dbReference>